<sequence length="821" mass="94931">MADLRKTISSSTDCLADAVVDVAFKKIKKKAVGFYMWKIEAMNVIALPREQYGTFINTECYIVYAACQYGQSCTIDTVERDAKDVTLEYHIHFWIGSETTPDKSGVAAYKTVELDNFIGGHAVQHREAESNESSRFLSYLKNGIKILTNKSKRIYPKLYKILKRKTPILMELSGITWQHFSSSEVMILRTSKIIYIWIGRNANEAEKKHALMMAFDMKQNSSDEVVFVDDGYEKTLPSNLRDRFNHHLPLSKRLIVPHSEKENDTPAKHVLKLYKCAENNGKYRVVEIKNGPFHQKDLNSDKVFIIDDSVSSGVWVWVGQHANDKERTEALRNARGFIKKKKYEWKTRVTRVVEGHEPPEFKVLFHTWTDELKVIKPVTLLYDFDAATMADRPSLAAETQLIDDGSGTLSIWRIGRKSITKIPEERHGYFFSEDCYITLYTYQISEEKQMHLLYYWLGSHASQDEIDLTLLRINEMDEELGKIGFQARLIQGNETPHFLQLFKGKLVIFKGKGSDYDESGKNKKCPSHYLLQATGSTTYNSKAVQVDTRSSSLNSNYCFILKKSKRIYIWCGSHSTGDQREMAKGFAGKSFDLILEGKETGDFFNLLGGKMDYHTKTVQKKYSRKPARLIYLLKWSNERAEELVFFEQADLLPEHVILLDIDLCLYIWIGNFSSEEEKSSSFKKAIEYLQSDPSKRDMSIAIIHIKQDHEPPIFTGFFPSWNKDFWKAYKPFLVLRKEIEKVPSSTHSGRPELTKFDQYDKYPVSILRKPNDELPAKVNPLNKEMHLTHDDFVTLFKMPYSEFAKLPSWKQKEIKKTIGLF</sequence>
<dbReference type="SUPFAM" id="SSF55753">
    <property type="entry name" value="Actin depolymerizing proteins"/>
    <property type="match status" value="6"/>
</dbReference>
<dbReference type="CDD" id="cd11288">
    <property type="entry name" value="gelsolin_S5_like"/>
    <property type="match status" value="1"/>
</dbReference>
<evidence type="ECO:0000259" key="2">
    <source>
        <dbReference type="PROSITE" id="PS51089"/>
    </source>
</evidence>
<dbReference type="PANTHER" id="PTHR11977:SF137">
    <property type="entry name" value="VILLIN-LIKE PROTEIN QUAIL"/>
    <property type="match status" value="1"/>
</dbReference>
<dbReference type="GO" id="GO:0005737">
    <property type="term" value="C:cytoplasm"/>
    <property type="evidence" value="ECO:0007669"/>
    <property type="project" value="TreeGrafter"/>
</dbReference>
<keyword evidence="4" id="KW-1185">Reference proteome</keyword>
<dbReference type="InterPro" id="IPR003128">
    <property type="entry name" value="Villin_headpiece"/>
</dbReference>
<comment type="similarity">
    <text evidence="1">Belongs to the villin/gelsolin family.</text>
</comment>
<proteinExistence type="inferred from homology"/>
<dbReference type="GO" id="GO:0051015">
    <property type="term" value="F:actin filament binding"/>
    <property type="evidence" value="ECO:0007669"/>
    <property type="project" value="InterPro"/>
</dbReference>
<dbReference type="PRINTS" id="PR00597">
    <property type="entry name" value="GELSOLIN"/>
</dbReference>
<dbReference type="Proteomes" id="UP001152888">
    <property type="component" value="Unassembled WGS sequence"/>
</dbReference>
<dbReference type="AlphaFoldDB" id="A0A9P0L915"/>
<accession>A0A9P0L915</accession>
<dbReference type="InterPro" id="IPR036886">
    <property type="entry name" value="Villin_headpiece_dom_sf"/>
</dbReference>
<dbReference type="GO" id="GO:0008154">
    <property type="term" value="P:actin polymerization or depolymerization"/>
    <property type="evidence" value="ECO:0007669"/>
    <property type="project" value="TreeGrafter"/>
</dbReference>
<dbReference type="SUPFAM" id="SSF47050">
    <property type="entry name" value="VHP, Villin headpiece domain"/>
    <property type="match status" value="1"/>
</dbReference>
<dbReference type="SMART" id="SM00262">
    <property type="entry name" value="GEL"/>
    <property type="match status" value="6"/>
</dbReference>
<gene>
    <name evidence="3" type="ORF">ACAOBT_LOCUS19386</name>
</gene>
<reference evidence="3" key="1">
    <citation type="submission" date="2022-03" db="EMBL/GenBank/DDBJ databases">
        <authorList>
            <person name="Sayadi A."/>
        </authorList>
    </citation>
    <scope>NUCLEOTIDE SEQUENCE</scope>
</reference>
<dbReference type="OrthoDB" id="6375767at2759"/>
<dbReference type="Gene3D" id="3.40.20.10">
    <property type="entry name" value="Severin"/>
    <property type="match status" value="6"/>
</dbReference>
<feature type="domain" description="HP" evidence="2">
    <location>
        <begin position="756"/>
        <end position="821"/>
    </location>
</feature>
<protein>
    <recommendedName>
        <fullName evidence="2">HP domain-containing protein</fullName>
    </recommendedName>
</protein>
<dbReference type="GO" id="GO:0015629">
    <property type="term" value="C:actin cytoskeleton"/>
    <property type="evidence" value="ECO:0007669"/>
    <property type="project" value="TreeGrafter"/>
</dbReference>
<name>A0A9P0L915_ACAOB</name>
<dbReference type="InterPro" id="IPR007123">
    <property type="entry name" value="Gelsolin-like_dom"/>
</dbReference>
<evidence type="ECO:0000313" key="4">
    <source>
        <dbReference type="Proteomes" id="UP001152888"/>
    </source>
</evidence>
<dbReference type="SMART" id="SM00153">
    <property type="entry name" value="VHP"/>
    <property type="match status" value="1"/>
</dbReference>
<dbReference type="InterPro" id="IPR057226">
    <property type="entry name" value="DUF7904"/>
</dbReference>
<dbReference type="InterPro" id="IPR029006">
    <property type="entry name" value="ADF-H/Gelsolin-like_dom_sf"/>
</dbReference>
<dbReference type="PANTHER" id="PTHR11977">
    <property type="entry name" value="VILLIN"/>
    <property type="match status" value="1"/>
</dbReference>
<dbReference type="PROSITE" id="PS51089">
    <property type="entry name" value="HP"/>
    <property type="match status" value="1"/>
</dbReference>
<dbReference type="Pfam" id="PF02209">
    <property type="entry name" value="VHP"/>
    <property type="match status" value="1"/>
</dbReference>
<evidence type="ECO:0000313" key="3">
    <source>
        <dbReference type="EMBL" id="CAH1989952.1"/>
    </source>
</evidence>
<dbReference type="Pfam" id="PF00626">
    <property type="entry name" value="Gelsolin"/>
    <property type="match status" value="4"/>
</dbReference>
<comment type="caution">
    <text evidence="3">The sequence shown here is derived from an EMBL/GenBank/DDBJ whole genome shotgun (WGS) entry which is preliminary data.</text>
</comment>
<dbReference type="Gene3D" id="1.10.950.10">
    <property type="entry name" value="Villin headpiece domain"/>
    <property type="match status" value="1"/>
</dbReference>
<dbReference type="CDD" id="cd11293">
    <property type="entry name" value="gelsolin_S4_like"/>
    <property type="match status" value="1"/>
</dbReference>
<dbReference type="EMBL" id="CAKOFQ010007076">
    <property type="protein sequence ID" value="CAH1989952.1"/>
    <property type="molecule type" value="Genomic_DNA"/>
</dbReference>
<dbReference type="Pfam" id="PF25480">
    <property type="entry name" value="DUF7904"/>
    <property type="match status" value="1"/>
</dbReference>
<dbReference type="InterPro" id="IPR007122">
    <property type="entry name" value="Villin/Gelsolin"/>
</dbReference>
<organism evidence="3 4">
    <name type="scientific">Acanthoscelides obtectus</name>
    <name type="common">Bean weevil</name>
    <name type="synonym">Bruchus obtectus</name>
    <dbReference type="NCBI Taxonomy" id="200917"/>
    <lineage>
        <taxon>Eukaryota</taxon>
        <taxon>Metazoa</taxon>
        <taxon>Ecdysozoa</taxon>
        <taxon>Arthropoda</taxon>
        <taxon>Hexapoda</taxon>
        <taxon>Insecta</taxon>
        <taxon>Pterygota</taxon>
        <taxon>Neoptera</taxon>
        <taxon>Endopterygota</taxon>
        <taxon>Coleoptera</taxon>
        <taxon>Polyphaga</taxon>
        <taxon>Cucujiformia</taxon>
        <taxon>Chrysomeloidea</taxon>
        <taxon>Chrysomelidae</taxon>
        <taxon>Bruchinae</taxon>
        <taxon>Bruchini</taxon>
        <taxon>Acanthoscelides</taxon>
    </lineage>
</organism>
<evidence type="ECO:0000256" key="1">
    <source>
        <dbReference type="ARBA" id="ARBA00008418"/>
    </source>
</evidence>